<dbReference type="InterPro" id="IPR009097">
    <property type="entry name" value="Cyclic_Pdiesterase"/>
</dbReference>
<dbReference type="RefSeq" id="WP_200760551.1">
    <property type="nucleotide sequence ID" value="NZ_AP023366.1"/>
</dbReference>
<dbReference type="KEGG" id="eff:skT53_15430"/>
<dbReference type="AlphaFoldDB" id="A0A7I8D8T7"/>
<name>A0A7I8D8T7_9BACL</name>
<comment type="similarity">
    <text evidence="2">Belongs to the 2H phosphoesterase superfamily. ThpR family.</text>
</comment>
<proteinExistence type="inferred from homology"/>
<evidence type="ECO:0000256" key="1">
    <source>
        <dbReference type="ARBA" id="ARBA00022801"/>
    </source>
</evidence>
<dbReference type="Gene3D" id="3.90.1140.10">
    <property type="entry name" value="Cyclic phosphodiesterase"/>
    <property type="match status" value="1"/>
</dbReference>
<dbReference type="SUPFAM" id="SSF55144">
    <property type="entry name" value="LigT-like"/>
    <property type="match status" value="1"/>
</dbReference>
<comment type="function">
    <text evidence="2">Hydrolyzes RNA 2',3'-cyclic phosphodiester to an RNA 2'-phosphomonoester.</text>
</comment>
<comment type="catalytic activity">
    <reaction evidence="2">
        <text>a 3'-end 2',3'-cyclophospho-ribonucleotide-RNA + H2O = a 3'-end 2'-phospho-ribonucleotide-RNA + H(+)</text>
        <dbReference type="Rhea" id="RHEA:11828"/>
        <dbReference type="Rhea" id="RHEA-COMP:10464"/>
        <dbReference type="Rhea" id="RHEA-COMP:17353"/>
        <dbReference type="ChEBI" id="CHEBI:15377"/>
        <dbReference type="ChEBI" id="CHEBI:15378"/>
        <dbReference type="ChEBI" id="CHEBI:83064"/>
        <dbReference type="ChEBI" id="CHEBI:173113"/>
        <dbReference type="EC" id="3.1.4.58"/>
    </reaction>
</comment>
<evidence type="ECO:0000256" key="2">
    <source>
        <dbReference type="HAMAP-Rule" id="MF_01940"/>
    </source>
</evidence>
<feature type="active site" description="Proton acceptor" evidence="2">
    <location>
        <position position="126"/>
    </location>
</feature>
<comment type="caution">
    <text evidence="2">Lacks conserved residue(s) required for the propagation of feature annotation.</text>
</comment>
<feature type="short sequence motif" description="HXTX 1" evidence="2">
    <location>
        <begin position="41"/>
        <end position="44"/>
    </location>
</feature>
<keyword evidence="4" id="KW-1185">Reference proteome</keyword>
<gene>
    <name evidence="3" type="ORF">skT53_15430</name>
</gene>
<dbReference type="GO" id="GO:0008664">
    <property type="term" value="F:RNA 2',3'-cyclic 3'-phosphodiesterase activity"/>
    <property type="evidence" value="ECO:0007669"/>
    <property type="project" value="UniProtKB-EC"/>
</dbReference>
<protein>
    <recommendedName>
        <fullName evidence="2">RNA 2',3'-cyclic phosphodiesterase</fullName>
        <shortName evidence="2">RNA 2',3'-CPDase</shortName>
        <ecNumber evidence="2">3.1.4.58</ecNumber>
    </recommendedName>
</protein>
<dbReference type="Pfam" id="PF13563">
    <property type="entry name" value="2_5_RNA_ligase2"/>
    <property type="match status" value="1"/>
</dbReference>
<accession>A0A7I8D8T7</accession>
<evidence type="ECO:0000313" key="3">
    <source>
        <dbReference type="EMBL" id="BCJ86558.1"/>
    </source>
</evidence>
<dbReference type="EC" id="3.1.4.58" evidence="2"/>
<dbReference type="InterPro" id="IPR004175">
    <property type="entry name" value="RNA_CPDase"/>
</dbReference>
<dbReference type="HAMAP" id="MF_01940">
    <property type="entry name" value="RNA_CPDase"/>
    <property type="match status" value="1"/>
</dbReference>
<reference evidence="3 4" key="1">
    <citation type="submission" date="2020-08" db="EMBL/GenBank/DDBJ databases">
        <title>Complete Genome Sequence of Effusibacillus dendaii Strain skT53, Isolated from Farmland soil.</title>
        <authorList>
            <person name="Konishi T."/>
            <person name="Kawasaki H."/>
        </authorList>
    </citation>
    <scope>NUCLEOTIDE SEQUENCE [LARGE SCALE GENOMIC DNA]</scope>
    <source>
        <strain evidence="4">skT53</strain>
    </source>
</reference>
<dbReference type="PANTHER" id="PTHR35561">
    <property type="entry name" value="RNA 2',3'-CYCLIC PHOSPHODIESTERASE"/>
    <property type="match status" value="1"/>
</dbReference>
<dbReference type="NCBIfam" id="TIGR02258">
    <property type="entry name" value="2_5_ligase"/>
    <property type="match status" value="1"/>
</dbReference>
<sequence length="186" mass="21080">MRRFFVGVKIPDAMGEALLQLEAVLQSHVQAKRWYGVDQFHITTNFLGELTDSDLQNTIRLLDQTASDHESFHLSLSGVGAFPRARVVWCGVGGETDRLVRLYDRLREAFRPLAADRFAKPVFTPHISLARTGDLSSFRPETVDVEQLLMQCEWTVDQVCLFESLLHPDGARYPVIHSVNLKQRTG</sequence>
<keyword evidence="1 2" id="KW-0378">Hydrolase</keyword>
<dbReference type="PANTHER" id="PTHR35561:SF1">
    <property type="entry name" value="RNA 2',3'-CYCLIC PHOSPHODIESTERASE"/>
    <property type="match status" value="1"/>
</dbReference>
<feature type="active site" description="Proton donor" evidence="2">
    <location>
        <position position="41"/>
    </location>
</feature>
<dbReference type="EMBL" id="AP023366">
    <property type="protein sequence ID" value="BCJ86558.1"/>
    <property type="molecule type" value="Genomic_DNA"/>
</dbReference>
<evidence type="ECO:0000313" key="4">
    <source>
        <dbReference type="Proteomes" id="UP000593802"/>
    </source>
</evidence>
<dbReference type="GO" id="GO:0004113">
    <property type="term" value="F:2',3'-cyclic-nucleotide 3'-phosphodiesterase activity"/>
    <property type="evidence" value="ECO:0007669"/>
    <property type="project" value="InterPro"/>
</dbReference>
<organism evidence="3 4">
    <name type="scientific">Effusibacillus dendaii</name>
    <dbReference type="NCBI Taxonomy" id="2743772"/>
    <lineage>
        <taxon>Bacteria</taxon>
        <taxon>Bacillati</taxon>
        <taxon>Bacillota</taxon>
        <taxon>Bacilli</taxon>
        <taxon>Bacillales</taxon>
        <taxon>Alicyclobacillaceae</taxon>
        <taxon>Effusibacillus</taxon>
    </lineage>
</organism>
<dbReference type="Proteomes" id="UP000593802">
    <property type="component" value="Chromosome"/>
</dbReference>